<evidence type="ECO:0000256" key="1">
    <source>
        <dbReference type="SAM" id="Phobius"/>
    </source>
</evidence>
<organism evidence="2 3">
    <name type="scientific">Pelosinus propionicus DSM 13327</name>
    <dbReference type="NCBI Taxonomy" id="1123291"/>
    <lineage>
        <taxon>Bacteria</taxon>
        <taxon>Bacillati</taxon>
        <taxon>Bacillota</taxon>
        <taxon>Negativicutes</taxon>
        <taxon>Selenomonadales</taxon>
        <taxon>Sporomusaceae</taxon>
        <taxon>Pelosinus</taxon>
    </lineage>
</organism>
<gene>
    <name evidence="2" type="ORF">SAMN04490355_103220</name>
</gene>
<sequence length="73" mass="7662">MAEASAPMTRLRATADAEGWTKFTVSPLPMEKLCQLTMALSLVWLTVVVAPLAVMAALPLTTVPPVGLAQAVL</sequence>
<dbReference type="EMBL" id="FOTS01000032">
    <property type="protein sequence ID" value="SFM00832.1"/>
    <property type="molecule type" value="Genomic_DNA"/>
</dbReference>
<keyword evidence="1" id="KW-1133">Transmembrane helix</keyword>
<protein>
    <submittedName>
        <fullName evidence="2">Uncharacterized protein</fullName>
    </submittedName>
</protein>
<evidence type="ECO:0000313" key="3">
    <source>
        <dbReference type="Proteomes" id="UP000199520"/>
    </source>
</evidence>
<keyword evidence="1" id="KW-0472">Membrane</keyword>
<evidence type="ECO:0000313" key="2">
    <source>
        <dbReference type="EMBL" id="SFM00832.1"/>
    </source>
</evidence>
<keyword evidence="3" id="KW-1185">Reference proteome</keyword>
<name>A0A1I4MBV5_9FIRM</name>
<feature type="transmembrane region" description="Helical" evidence="1">
    <location>
        <begin position="36"/>
        <end position="58"/>
    </location>
</feature>
<dbReference type="STRING" id="1123291.SAMN04490355_103220"/>
<reference evidence="3" key="1">
    <citation type="submission" date="2016-10" db="EMBL/GenBank/DDBJ databases">
        <authorList>
            <person name="Varghese N."/>
            <person name="Submissions S."/>
        </authorList>
    </citation>
    <scope>NUCLEOTIDE SEQUENCE [LARGE SCALE GENOMIC DNA]</scope>
    <source>
        <strain evidence="3">DSM 13327</strain>
    </source>
</reference>
<keyword evidence="1" id="KW-0812">Transmembrane</keyword>
<proteinExistence type="predicted"/>
<accession>A0A1I4MBV5</accession>
<dbReference type="AlphaFoldDB" id="A0A1I4MBV5"/>
<dbReference type="Proteomes" id="UP000199520">
    <property type="component" value="Unassembled WGS sequence"/>
</dbReference>